<dbReference type="Proteomes" id="UP000499080">
    <property type="component" value="Unassembled WGS sequence"/>
</dbReference>
<dbReference type="EMBL" id="BGPR01042107">
    <property type="protein sequence ID" value="GBO18477.1"/>
    <property type="molecule type" value="Genomic_DNA"/>
</dbReference>
<protein>
    <submittedName>
        <fullName evidence="2">Uncharacterized protein</fullName>
    </submittedName>
</protein>
<sequence length="70" mass="8554">MDREDPTARKRRLAREICTMAGETKPRYINQDADNEYHPRRREEESQEEKQKRLVFFQNTVNVFINNKVR</sequence>
<reference evidence="2 3" key="1">
    <citation type="journal article" date="2019" name="Sci. Rep.">
        <title>Orb-weaving spider Araneus ventricosus genome elucidates the spidroin gene catalogue.</title>
        <authorList>
            <person name="Kono N."/>
            <person name="Nakamura H."/>
            <person name="Ohtoshi R."/>
            <person name="Moran D.A.P."/>
            <person name="Shinohara A."/>
            <person name="Yoshida Y."/>
            <person name="Fujiwara M."/>
            <person name="Mori M."/>
            <person name="Tomita M."/>
            <person name="Arakawa K."/>
        </authorList>
    </citation>
    <scope>NUCLEOTIDE SEQUENCE [LARGE SCALE GENOMIC DNA]</scope>
</reference>
<gene>
    <name evidence="2" type="ORF">AVEN_231256_1</name>
</gene>
<feature type="non-terminal residue" evidence="2">
    <location>
        <position position="70"/>
    </location>
</feature>
<feature type="compositionally biased region" description="Basic and acidic residues" evidence="1">
    <location>
        <begin position="35"/>
        <end position="51"/>
    </location>
</feature>
<dbReference type="AlphaFoldDB" id="A0A4Y2V434"/>
<evidence type="ECO:0000313" key="3">
    <source>
        <dbReference type="Proteomes" id="UP000499080"/>
    </source>
</evidence>
<accession>A0A4Y2V434</accession>
<evidence type="ECO:0000313" key="2">
    <source>
        <dbReference type="EMBL" id="GBO18477.1"/>
    </source>
</evidence>
<evidence type="ECO:0000256" key="1">
    <source>
        <dbReference type="SAM" id="MobiDB-lite"/>
    </source>
</evidence>
<proteinExistence type="predicted"/>
<feature type="region of interest" description="Disordered" evidence="1">
    <location>
        <begin position="25"/>
        <end position="51"/>
    </location>
</feature>
<name>A0A4Y2V434_ARAVE</name>
<keyword evidence="3" id="KW-1185">Reference proteome</keyword>
<organism evidence="2 3">
    <name type="scientific">Araneus ventricosus</name>
    <name type="common">Orbweaver spider</name>
    <name type="synonym">Epeira ventricosa</name>
    <dbReference type="NCBI Taxonomy" id="182803"/>
    <lineage>
        <taxon>Eukaryota</taxon>
        <taxon>Metazoa</taxon>
        <taxon>Ecdysozoa</taxon>
        <taxon>Arthropoda</taxon>
        <taxon>Chelicerata</taxon>
        <taxon>Arachnida</taxon>
        <taxon>Araneae</taxon>
        <taxon>Araneomorphae</taxon>
        <taxon>Entelegynae</taxon>
        <taxon>Araneoidea</taxon>
        <taxon>Araneidae</taxon>
        <taxon>Araneus</taxon>
    </lineage>
</organism>
<comment type="caution">
    <text evidence="2">The sequence shown here is derived from an EMBL/GenBank/DDBJ whole genome shotgun (WGS) entry which is preliminary data.</text>
</comment>